<dbReference type="PANTHER" id="PTHR30560">
    <property type="entry name" value="TRIGGER FACTOR CHAPERONE AND PEPTIDYL-PROLYL CIS/TRANS ISOMERASE"/>
    <property type="match status" value="1"/>
</dbReference>
<evidence type="ECO:0000256" key="8">
    <source>
        <dbReference type="ARBA" id="ARBA00023235"/>
    </source>
</evidence>
<dbReference type="NCBIfam" id="TIGR00115">
    <property type="entry name" value="tig"/>
    <property type="match status" value="1"/>
</dbReference>
<dbReference type="GO" id="GO:0051083">
    <property type="term" value="P:'de novo' cotranslational protein folding"/>
    <property type="evidence" value="ECO:0007669"/>
    <property type="project" value="TreeGrafter"/>
</dbReference>
<dbReference type="EC" id="5.2.1.8" evidence="3 11"/>
<name>A0A540VDW1_9CHLR</name>
<comment type="subcellular location">
    <subcellularLocation>
        <location evidence="11">Cytoplasm</location>
    </subcellularLocation>
    <text evidence="11">About half TF is bound to the ribosome near the polypeptide exit tunnel while the other half is free in the cytoplasm.</text>
</comment>
<dbReference type="InParanoid" id="A0A540VDW1"/>
<evidence type="ECO:0000259" key="14">
    <source>
        <dbReference type="Pfam" id="PF05698"/>
    </source>
</evidence>
<proteinExistence type="inferred from homology"/>
<dbReference type="InterPro" id="IPR005215">
    <property type="entry name" value="Trig_fac"/>
</dbReference>
<keyword evidence="6 11" id="KW-0697">Rotamase</keyword>
<organism evidence="15 16">
    <name type="scientific">Litorilinea aerophila</name>
    <dbReference type="NCBI Taxonomy" id="1204385"/>
    <lineage>
        <taxon>Bacteria</taxon>
        <taxon>Bacillati</taxon>
        <taxon>Chloroflexota</taxon>
        <taxon>Caldilineae</taxon>
        <taxon>Caldilineales</taxon>
        <taxon>Caldilineaceae</taxon>
        <taxon>Litorilinea</taxon>
    </lineage>
</organism>
<evidence type="ECO:0000256" key="7">
    <source>
        <dbReference type="ARBA" id="ARBA00023186"/>
    </source>
</evidence>
<dbReference type="Gene3D" id="3.30.70.1050">
    <property type="entry name" value="Trigger factor ribosome-binding domain"/>
    <property type="match status" value="1"/>
</dbReference>
<dbReference type="GO" id="GO:0043022">
    <property type="term" value="F:ribosome binding"/>
    <property type="evidence" value="ECO:0007669"/>
    <property type="project" value="TreeGrafter"/>
</dbReference>
<dbReference type="PANTHER" id="PTHR30560:SF3">
    <property type="entry name" value="TRIGGER FACTOR-LIKE PROTEIN TIG, CHLOROPLASTIC"/>
    <property type="match status" value="1"/>
</dbReference>
<dbReference type="HAMAP" id="MF_00303">
    <property type="entry name" value="Trigger_factor_Tig"/>
    <property type="match status" value="1"/>
</dbReference>
<keyword evidence="9 11" id="KW-0131">Cell cycle</keyword>
<evidence type="ECO:0000256" key="4">
    <source>
        <dbReference type="ARBA" id="ARBA00016902"/>
    </source>
</evidence>
<accession>A0A540VDW1</accession>
<dbReference type="FunCoup" id="A0A540VDW1">
    <property type="interactions" value="545"/>
</dbReference>
<sequence length="508" mass="57778">MPLKVSTEPKENRQLEMTIEVEQERVDQELRKAARKLAGQYRIPGFRKGKAPYHIVAQYVGLPALFNEFIEKLGEEVYRQALEQEQIEPYAPASLDIASLEPLTYRLTIPLEPKVDLGDYRSLRLEEEEPVVEEAEIEEQLKQYLEQYAGWQEVDRPSQYGDMLTIDVKSVLVQEDAAEGEETVVLDETDWDVTLDQENPMEPPGFDEALLGMRPGEEKEFVLSWPEDSQSIYAGKQARFHVKLHKIQAYEQPELNDDFAKLVGPDFETLDDLKESIRQSLLEEKKREAEQEYLEKALDLLVEQSQMEYPPVVVEDQLDAMVQEFERQLRQFGIESLESYLQQTGQSLEEYRESLREAAERVARRNLVISELYQAEGLEVTDEDIEERIKEMFGEEADSQDPSTQGLIQIMRQGAGRSILESQILQEKALQRLLAIVRGEELPPPGQKEDGQESTEEGEPAEQASAEATPEASAGGSDEENASEASEHAPVASNETPDETSEEAPEQQ</sequence>
<dbReference type="Gene3D" id="1.10.3120.10">
    <property type="entry name" value="Trigger factor, C-terminal domain"/>
    <property type="match status" value="1"/>
</dbReference>
<feature type="domain" description="Trigger factor C-terminal" evidence="14">
    <location>
        <begin position="269"/>
        <end position="434"/>
    </location>
</feature>
<dbReference type="GO" id="GO:0051301">
    <property type="term" value="P:cell division"/>
    <property type="evidence" value="ECO:0007669"/>
    <property type="project" value="UniProtKB-KW"/>
</dbReference>
<dbReference type="GO" id="GO:0005737">
    <property type="term" value="C:cytoplasm"/>
    <property type="evidence" value="ECO:0007669"/>
    <property type="project" value="UniProtKB-SubCell"/>
</dbReference>
<keyword evidence="7 11" id="KW-0143">Chaperone</keyword>
<evidence type="ECO:0000256" key="6">
    <source>
        <dbReference type="ARBA" id="ARBA00023110"/>
    </source>
</evidence>
<evidence type="ECO:0000256" key="3">
    <source>
        <dbReference type="ARBA" id="ARBA00013194"/>
    </source>
</evidence>
<keyword evidence="16" id="KW-1185">Reference proteome</keyword>
<gene>
    <name evidence="11 15" type="primary">tig</name>
    <name evidence="15" type="ORF">FKZ61_14140</name>
</gene>
<dbReference type="SUPFAM" id="SSF109998">
    <property type="entry name" value="Triger factor/SurA peptide-binding domain-like"/>
    <property type="match status" value="1"/>
</dbReference>
<dbReference type="AlphaFoldDB" id="A0A540VDW1"/>
<keyword evidence="11" id="KW-0963">Cytoplasm</keyword>
<dbReference type="SUPFAM" id="SSF102735">
    <property type="entry name" value="Trigger factor ribosome-binding domain"/>
    <property type="match status" value="1"/>
</dbReference>
<evidence type="ECO:0000256" key="2">
    <source>
        <dbReference type="ARBA" id="ARBA00005464"/>
    </source>
</evidence>
<dbReference type="GO" id="GO:0043335">
    <property type="term" value="P:protein unfolding"/>
    <property type="evidence" value="ECO:0007669"/>
    <property type="project" value="TreeGrafter"/>
</dbReference>
<evidence type="ECO:0000256" key="5">
    <source>
        <dbReference type="ARBA" id="ARBA00022618"/>
    </source>
</evidence>
<feature type="compositionally biased region" description="Acidic residues" evidence="12">
    <location>
        <begin position="496"/>
        <end position="508"/>
    </location>
</feature>
<dbReference type="InterPro" id="IPR008881">
    <property type="entry name" value="Trigger_fac_ribosome-bd_bac"/>
</dbReference>
<keyword evidence="8 11" id="KW-0413">Isomerase</keyword>
<evidence type="ECO:0000256" key="1">
    <source>
        <dbReference type="ARBA" id="ARBA00000971"/>
    </source>
</evidence>
<evidence type="ECO:0000256" key="9">
    <source>
        <dbReference type="ARBA" id="ARBA00023306"/>
    </source>
</evidence>
<comment type="domain">
    <text evidence="11">Consists of 3 domains; the N-terminus binds the ribosome, the middle domain has PPIase activity, while the C-terminus has intrinsic chaperone activity on its own.</text>
</comment>
<dbReference type="Pfam" id="PF05698">
    <property type="entry name" value="Trigger_C"/>
    <property type="match status" value="1"/>
</dbReference>
<feature type="region of interest" description="Disordered" evidence="12">
    <location>
        <begin position="438"/>
        <end position="508"/>
    </location>
</feature>
<dbReference type="Gene3D" id="3.10.50.40">
    <property type="match status" value="1"/>
</dbReference>
<dbReference type="GO" id="GO:0044183">
    <property type="term" value="F:protein folding chaperone"/>
    <property type="evidence" value="ECO:0007669"/>
    <property type="project" value="TreeGrafter"/>
</dbReference>
<comment type="function">
    <text evidence="11">Involved in protein export. Acts as a chaperone by maintaining the newly synthesized protein in an open conformation. Functions as a peptidyl-prolyl cis-trans isomerase.</text>
</comment>
<reference evidence="15 16" key="1">
    <citation type="submission" date="2019-06" db="EMBL/GenBank/DDBJ databases">
        <title>Genome sequence of Litorilinea aerophila BAA-2444.</title>
        <authorList>
            <person name="Maclea K.S."/>
            <person name="Maurais E.G."/>
            <person name="Iannazzi L.C."/>
        </authorList>
    </citation>
    <scope>NUCLEOTIDE SEQUENCE [LARGE SCALE GENOMIC DNA]</scope>
    <source>
        <strain evidence="15 16">ATCC BAA-2444</strain>
    </source>
</reference>
<evidence type="ECO:0000256" key="11">
    <source>
        <dbReference type="HAMAP-Rule" id="MF_00303"/>
    </source>
</evidence>
<dbReference type="SUPFAM" id="SSF54534">
    <property type="entry name" value="FKBP-like"/>
    <property type="match status" value="1"/>
</dbReference>
<evidence type="ECO:0000259" key="13">
    <source>
        <dbReference type="Pfam" id="PF05697"/>
    </source>
</evidence>
<dbReference type="EMBL" id="VIGC01000018">
    <property type="protein sequence ID" value="TQE94946.1"/>
    <property type="molecule type" value="Genomic_DNA"/>
</dbReference>
<dbReference type="InterPro" id="IPR046357">
    <property type="entry name" value="PPIase_dom_sf"/>
</dbReference>
<evidence type="ECO:0000256" key="10">
    <source>
        <dbReference type="ARBA" id="ARBA00029986"/>
    </source>
</evidence>
<comment type="similarity">
    <text evidence="2 11">Belongs to the FKBP-type PPIase family. Tig subfamily.</text>
</comment>
<feature type="domain" description="Trigger factor ribosome-binding bacterial" evidence="13">
    <location>
        <begin position="4"/>
        <end position="143"/>
    </location>
</feature>
<dbReference type="InterPro" id="IPR008880">
    <property type="entry name" value="Trigger_fac_C"/>
</dbReference>
<dbReference type="InterPro" id="IPR037041">
    <property type="entry name" value="Trigger_fac_C_sf"/>
</dbReference>
<dbReference type="GO" id="GO:0015031">
    <property type="term" value="P:protein transport"/>
    <property type="evidence" value="ECO:0007669"/>
    <property type="project" value="UniProtKB-UniRule"/>
</dbReference>
<dbReference type="GO" id="GO:0003755">
    <property type="term" value="F:peptidyl-prolyl cis-trans isomerase activity"/>
    <property type="evidence" value="ECO:0007669"/>
    <property type="project" value="UniProtKB-UniRule"/>
</dbReference>
<dbReference type="RefSeq" id="WP_141610798.1">
    <property type="nucleotide sequence ID" value="NZ_VIGC02000018.1"/>
</dbReference>
<evidence type="ECO:0000313" key="16">
    <source>
        <dbReference type="Proteomes" id="UP000317371"/>
    </source>
</evidence>
<dbReference type="Proteomes" id="UP000317371">
    <property type="component" value="Unassembled WGS sequence"/>
</dbReference>
<dbReference type="Pfam" id="PF05697">
    <property type="entry name" value="Trigger_N"/>
    <property type="match status" value="1"/>
</dbReference>
<evidence type="ECO:0000256" key="12">
    <source>
        <dbReference type="SAM" id="MobiDB-lite"/>
    </source>
</evidence>
<protein>
    <recommendedName>
        <fullName evidence="4 11">Trigger factor</fullName>
        <shortName evidence="11">TF</shortName>
        <ecNumber evidence="3 11">5.2.1.8</ecNumber>
    </recommendedName>
    <alternativeName>
        <fullName evidence="10 11">PPIase</fullName>
    </alternativeName>
</protein>
<dbReference type="OrthoDB" id="9767721at2"/>
<evidence type="ECO:0000313" key="15">
    <source>
        <dbReference type="EMBL" id="TQE94946.1"/>
    </source>
</evidence>
<keyword evidence="5 11" id="KW-0132">Cell division</keyword>
<comment type="caution">
    <text evidence="15">The sequence shown here is derived from an EMBL/GenBank/DDBJ whole genome shotgun (WGS) entry which is preliminary data.</text>
</comment>
<dbReference type="InterPro" id="IPR036611">
    <property type="entry name" value="Trigger_fac_ribosome-bd_sf"/>
</dbReference>
<comment type="catalytic activity">
    <reaction evidence="1 11">
        <text>[protein]-peptidylproline (omega=180) = [protein]-peptidylproline (omega=0)</text>
        <dbReference type="Rhea" id="RHEA:16237"/>
        <dbReference type="Rhea" id="RHEA-COMP:10747"/>
        <dbReference type="Rhea" id="RHEA-COMP:10748"/>
        <dbReference type="ChEBI" id="CHEBI:83833"/>
        <dbReference type="ChEBI" id="CHEBI:83834"/>
        <dbReference type="EC" id="5.2.1.8"/>
    </reaction>
</comment>
<dbReference type="InterPro" id="IPR027304">
    <property type="entry name" value="Trigger_fact/SurA_dom_sf"/>
</dbReference>